<evidence type="ECO:0000256" key="1">
    <source>
        <dbReference type="ARBA" id="ARBA00004496"/>
    </source>
</evidence>
<dbReference type="PANTHER" id="PTHR46630">
    <property type="entry name" value="TETRATRICOPEPTIDE REPEAT PROTEIN 29"/>
    <property type="match status" value="1"/>
</dbReference>
<comment type="caution">
    <text evidence="11">The sequence shown here is derived from an EMBL/GenBank/DDBJ whole genome shotgun (WGS) entry which is preliminary data.</text>
</comment>
<gene>
    <name evidence="11" type="ORF">H2O64_13070</name>
</gene>
<evidence type="ECO:0000256" key="4">
    <source>
        <dbReference type="ARBA" id="ARBA00022803"/>
    </source>
</evidence>
<dbReference type="SUPFAM" id="SSF48452">
    <property type="entry name" value="TPR-like"/>
    <property type="match status" value="2"/>
</dbReference>
<dbReference type="InterPro" id="IPR009057">
    <property type="entry name" value="Homeodomain-like_sf"/>
</dbReference>
<evidence type="ECO:0000313" key="12">
    <source>
        <dbReference type="Proteomes" id="UP000619238"/>
    </source>
</evidence>
<comment type="similarity">
    <text evidence="7">Belongs to the Rap family.</text>
</comment>
<keyword evidence="9" id="KW-0812">Transmembrane</keyword>
<evidence type="ECO:0000256" key="8">
    <source>
        <dbReference type="PROSITE-ProRule" id="PRU00339"/>
    </source>
</evidence>
<keyword evidence="5" id="KW-0805">Transcription regulation</keyword>
<proteinExistence type="inferred from homology"/>
<evidence type="ECO:0000256" key="6">
    <source>
        <dbReference type="ARBA" id="ARBA00023163"/>
    </source>
</evidence>
<dbReference type="Proteomes" id="UP000619238">
    <property type="component" value="Unassembled WGS sequence"/>
</dbReference>
<keyword evidence="9" id="KW-0472">Membrane</keyword>
<keyword evidence="3" id="KW-0677">Repeat</keyword>
<dbReference type="InterPro" id="IPR018060">
    <property type="entry name" value="HTH_AraC"/>
</dbReference>
<evidence type="ECO:0000256" key="5">
    <source>
        <dbReference type="ARBA" id="ARBA00023015"/>
    </source>
</evidence>
<reference evidence="11 12" key="1">
    <citation type="submission" date="2020-07" db="EMBL/GenBank/DDBJ databases">
        <title>Description of Kordia aestuariivivens sp. nov., isolated from a tidal flat.</title>
        <authorList>
            <person name="Park S."/>
            <person name="Yoon J.-H."/>
        </authorList>
    </citation>
    <scope>NUCLEOTIDE SEQUENCE [LARGE SCALE GENOMIC DNA]</scope>
    <source>
        <strain evidence="11 12">YSTF-M3</strain>
    </source>
</reference>
<evidence type="ECO:0000256" key="2">
    <source>
        <dbReference type="ARBA" id="ARBA00022490"/>
    </source>
</evidence>
<protein>
    <submittedName>
        <fullName evidence="11">Tetratricopeptide repeat protein</fullName>
    </submittedName>
</protein>
<evidence type="ECO:0000313" key="11">
    <source>
        <dbReference type="EMBL" id="MBC8755602.1"/>
    </source>
</evidence>
<dbReference type="PROSITE" id="PS50005">
    <property type="entry name" value="TPR"/>
    <property type="match status" value="1"/>
</dbReference>
<dbReference type="InterPro" id="IPR051476">
    <property type="entry name" value="Bac_ResReg_Asp_Phosphatase"/>
</dbReference>
<organism evidence="11 12">
    <name type="scientific">Kordia aestuariivivens</name>
    <dbReference type="NCBI Taxonomy" id="2759037"/>
    <lineage>
        <taxon>Bacteria</taxon>
        <taxon>Pseudomonadati</taxon>
        <taxon>Bacteroidota</taxon>
        <taxon>Flavobacteriia</taxon>
        <taxon>Flavobacteriales</taxon>
        <taxon>Flavobacteriaceae</taxon>
        <taxon>Kordia</taxon>
    </lineage>
</organism>
<evidence type="ECO:0000256" key="7">
    <source>
        <dbReference type="ARBA" id="ARBA00038253"/>
    </source>
</evidence>
<dbReference type="EMBL" id="JACGWS010000007">
    <property type="protein sequence ID" value="MBC8755602.1"/>
    <property type="molecule type" value="Genomic_DNA"/>
</dbReference>
<sequence>MRMVLLGIFFLLIAPFSYSQQKPINSENLQDDKTITLQQQIDIGSELQKKENYRRSISYFIAAIEIAKEMQHDSLLFRSYIKLGKSYLYSWKNEKAIEAYYNALTIAKKNKDVDQELIAYSGLIAFLPFINKEDKAVDFSVYALSLVDKASFKNKENHVKVLTTICDAFMAQGDYDSMLPHLEKGIALAEKLNYQAGLLDLYIKKGKFFRHKKKWEQAFLYLHKAETILKENHVANSFFPKVNTNYSLALCYYDLEKYDNAIEYLLNSIALLKDEDLEKDNVIDTYSLLAKCYSKKGNYKESNIALNTVIKLKDSSRLTKDKAINAFHEQDSETFLLQIVALQNQGKEDKQRMSYMLWGIIIASFAFFLILFLYIKKQKANKATFKALIQKKSILEENEKTTAFKKSKNEIKYIAIDDTTVKEIIERLKKLEDQEYFLNSNCSLSSIAKKVKTNVTYLSQIINNYKGKTFNDYINDLRIEYVLNRLKNDKKFRSFSVKAIATELGYKSDDSFVKHFKNKTGLNPSYYIKELNKMEVL</sequence>
<dbReference type="Gene3D" id="1.25.40.10">
    <property type="entry name" value="Tetratricopeptide repeat domain"/>
    <property type="match status" value="2"/>
</dbReference>
<dbReference type="Pfam" id="PF12833">
    <property type="entry name" value="HTH_18"/>
    <property type="match status" value="1"/>
</dbReference>
<dbReference type="PANTHER" id="PTHR46630:SF1">
    <property type="entry name" value="TETRATRICOPEPTIDE REPEAT PROTEIN 29"/>
    <property type="match status" value="1"/>
</dbReference>
<dbReference type="SMART" id="SM00342">
    <property type="entry name" value="HTH_ARAC"/>
    <property type="match status" value="1"/>
</dbReference>
<dbReference type="InterPro" id="IPR019734">
    <property type="entry name" value="TPR_rpt"/>
</dbReference>
<dbReference type="SMART" id="SM00028">
    <property type="entry name" value="TPR"/>
    <property type="match status" value="6"/>
</dbReference>
<name>A0ABR7QAP3_9FLAO</name>
<feature type="repeat" description="TPR" evidence="8">
    <location>
        <begin position="77"/>
        <end position="110"/>
    </location>
</feature>
<evidence type="ECO:0000256" key="3">
    <source>
        <dbReference type="ARBA" id="ARBA00022737"/>
    </source>
</evidence>
<keyword evidence="2" id="KW-0963">Cytoplasm</keyword>
<accession>A0ABR7QAP3</accession>
<keyword evidence="12" id="KW-1185">Reference proteome</keyword>
<dbReference type="Gene3D" id="1.10.10.60">
    <property type="entry name" value="Homeodomain-like"/>
    <property type="match status" value="2"/>
</dbReference>
<keyword evidence="4 8" id="KW-0802">TPR repeat</keyword>
<keyword evidence="9" id="KW-1133">Transmembrane helix</keyword>
<feature type="domain" description="HTH araC/xylS-type" evidence="10">
    <location>
        <begin position="422"/>
        <end position="530"/>
    </location>
</feature>
<dbReference type="InterPro" id="IPR011990">
    <property type="entry name" value="TPR-like_helical_dom_sf"/>
</dbReference>
<evidence type="ECO:0000256" key="9">
    <source>
        <dbReference type="SAM" id="Phobius"/>
    </source>
</evidence>
<dbReference type="RefSeq" id="WP_187562649.1">
    <property type="nucleotide sequence ID" value="NZ_JACGWS010000007.1"/>
</dbReference>
<dbReference type="Pfam" id="PF13424">
    <property type="entry name" value="TPR_12"/>
    <property type="match status" value="1"/>
</dbReference>
<comment type="subcellular location">
    <subcellularLocation>
        <location evidence="1">Cytoplasm</location>
    </subcellularLocation>
</comment>
<feature type="transmembrane region" description="Helical" evidence="9">
    <location>
        <begin position="355"/>
        <end position="375"/>
    </location>
</feature>
<evidence type="ECO:0000259" key="10">
    <source>
        <dbReference type="PROSITE" id="PS01124"/>
    </source>
</evidence>
<dbReference type="SUPFAM" id="SSF46689">
    <property type="entry name" value="Homeodomain-like"/>
    <property type="match status" value="1"/>
</dbReference>
<keyword evidence="6" id="KW-0804">Transcription</keyword>
<dbReference type="PROSITE" id="PS01124">
    <property type="entry name" value="HTH_ARAC_FAMILY_2"/>
    <property type="match status" value="1"/>
</dbReference>